<sequence>MIAGTAAASGSWVDATIAGADWLRRRWLGCSARSADGWYAAASCGSR</sequence>
<name>A0ABY7GU43_9BACT</name>
<evidence type="ECO:0000313" key="2">
    <source>
        <dbReference type="Proteomes" id="UP001164459"/>
    </source>
</evidence>
<accession>A0ABY7GU43</accession>
<organism evidence="1 2">
    <name type="scientific">Nannocystis punicea</name>
    <dbReference type="NCBI Taxonomy" id="2995304"/>
    <lineage>
        <taxon>Bacteria</taxon>
        <taxon>Pseudomonadati</taxon>
        <taxon>Myxococcota</taxon>
        <taxon>Polyangia</taxon>
        <taxon>Nannocystales</taxon>
        <taxon>Nannocystaceae</taxon>
        <taxon>Nannocystis</taxon>
    </lineage>
</organism>
<gene>
    <name evidence="1" type="ORF">O0S08_30150</name>
</gene>
<dbReference type="Proteomes" id="UP001164459">
    <property type="component" value="Chromosome"/>
</dbReference>
<protein>
    <submittedName>
        <fullName evidence="1">Uncharacterized protein</fullName>
    </submittedName>
</protein>
<evidence type="ECO:0000313" key="1">
    <source>
        <dbReference type="EMBL" id="WAS90472.1"/>
    </source>
</evidence>
<proteinExistence type="predicted"/>
<dbReference type="EMBL" id="CP114040">
    <property type="protein sequence ID" value="WAS90472.1"/>
    <property type="molecule type" value="Genomic_DNA"/>
</dbReference>
<reference evidence="1" key="1">
    <citation type="submission" date="2022-11" db="EMBL/GenBank/DDBJ databases">
        <title>Minimal conservation of predation-associated metabolite biosynthetic gene clusters underscores biosynthetic potential of Myxococcota including descriptions for ten novel species: Archangium lansinium sp. nov., Myxococcus landrumus sp. nov., Nannocystis bai.</title>
        <authorList>
            <person name="Ahearne A."/>
            <person name="Stevens C."/>
            <person name="Dowd S."/>
        </authorList>
    </citation>
    <scope>NUCLEOTIDE SEQUENCE</scope>
    <source>
        <strain evidence="1">Fl3</strain>
    </source>
</reference>
<dbReference type="RefSeq" id="WP_269032799.1">
    <property type="nucleotide sequence ID" value="NZ_CP114040.1"/>
</dbReference>
<keyword evidence="2" id="KW-1185">Reference proteome</keyword>